<feature type="region of interest" description="Disordered" evidence="2">
    <location>
        <begin position="212"/>
        <end position="231"/>
    </location>
</feature>
<evidence type="ECO:0000259" key="3">
    <source>
        <dbReference type="Pfam" id="PF00755"/>
    </source>
</evidence>
<dbReference type="AlphaFoldDB" id="A0A182SPC3"/>
<dbReference type="Proteomes" id="UP000075901">
    <property type="component" value="Unassembled WGS sequence"/>
</dbReference>
<dbReference type="VEuPathDB" id="VectorBase:AMAM010755"/>
<dbReference type="FunFam" id="3.30.559.10:FF:000042">
    <property type="entry name" value="Carnitine Palmitoyl Transferase"/>
    <property type="match status" value="1"/>
</dbReference>
<dbReference type="EnsemblMetazoa" id="AMAM010755-RA">
    <property type="protein sequence ID" value="AMAM010755-PA"/>
    <property type="gene ID" value="AMAM010755"/>
</dbReference>
<dbReference type="InterPro" id="IPR000542">
    <property type="entry name" value="Carn_acyl_trans"/>
</dbReference>
<dbReference type="InterPro" id="IPR023213">
    <property type="entry name" value="CAT-like_dom_sf"/>
</dbReference>
<comment type="similarity">
    <text evidence="1">Belongs to the carnitine/choline acetyltransferase family.</text>
</comment>
<dbReference type="GO" id="GO:0004095">
    <property type="term" value="F:carnitine O-palmitoyltransferase activity"/>
    <property type="evidence" value="ECO:0007669"/>
    <property type="project" value="TreeGrafter"/>
</dbReference>
<dbReference type="InterPro" id="IPR039551">
    <property type="entry name" value="Cho/carn_acyl_trans"/>
</dbReference>
<keyword evidence="5" id="KW-1185">Reference proteome</keyword>
<dbReference type="GO" id="GO:0005739">
    <property type="term" value="C:mitochondrion"/>
    <property type="evidence" value="ECO:0007669"/>
    <property type="project" value="TreeGrafter"/>
</dbReference>
<evidence type="ECO:0000313" key="5">
    <source>
        <dbReference type="Proteomes" id="UP000075901"/>
    </source>
</evidence>
<reference evidence="4" key="2">
    <citation type="submission" date="2020-05" db="UniProtKB">
        <authorList>
            <consortium name="EnsemblMetazoa"/>
        </authorList>
    </citation>
    <scope>IDENTIFICATION</scope>
    <source>
        <strain evidence="4">maculatus3</strain>
    </source>
</reference>
<dbReference type="SUPFAM" id="SSF52777">
    <property type="entry name" value="CoA-dependent acyltransferases"/>
    <property type="match status" value="1"/>
</dbReference>
<dbReference type="GO" id="GO:0009437">
    <property type="term" value="P:carnitine metabolic process"/>
    <property type="evidence" value="ECO:0007669"/>
    <property type="project" value="TreeGrafter"/>
</dbReference>
<evidence type="ECO:0000256" key="1">
    <source>
        <dbReference type="ARBA" id="ARBA00005232"/>
    </source>
</evidence>
<dbReference type="Gene3D" id="3.30.559.10">
    <property type="entry name" value="Chloramphenicol acetyltransferase-like domain"/>
    <property type="match status" value="1"/>
</dbReference>
<dbReference type="PANTHER" id="PTHR22589:SF31">
    <property type="entry name" value="CARNITINE O-PALMITOYLTRANSFERASE"/>
    <property type="match status" value="1"/>
</dbReference>
<sequence length="231" mass="25941">MKTCRLSPDAFIQMALQLAYYRDAGKFSLTYEASMTRLFREGRTETVRPCTIESAAWVKAMLDSNVSIEERVRLLNAACDRHQLGYQDAMCGKGIDRHLFCLYVVSKYLEIDSPFLQEVLSEPWRLSTSQTPHGQTSKMDLKKHPNCISAGGGFGPVADDGYGVSYIVAGEDLIFFHISSKKSCGTTSSERFAQEICRALADMKHLFEEYRSLQKKKQPAPAIKSDKSEAK</sequence>
<accession>A0A182SPC3</accession>
<reference evidence="5" key="1">
    <citation type="submission" date="2013-09" db="EMBL/GenBank/DDBJ databases">
        <title>The Genome Sequence of Anopheles maculatus species B.</title>
        <authorList>
            <consortium name="The Broad Institute Genomics Platform"/>
            <person name="Neafsey D.E."/>
            <person name="Besansky N."/>
            <person name="Howell P."/>
            <person name="Walton C."/>
            <person name="Young S.K."/>
            <person name="Zeng Q."/>
            <person name="Gargeya S."/>
            <person name="Fitzgerald M."/>
            <person name="Haas B."/>
            <person name="Abouelleil A."/>
            <person name="Allen A.W."/>
            <person name="Alvarado L."/>
            <person name="Arachchi H.M."/>
            <person name="Berlin A.M."/>
            <person name="Chapman S.B."/>
            <person name="Gainer-Dewar J."/>
            <person name="Goldberg J."/>
            <person name="Griggs A."/>
            <person name="Gujja S."/>
            <person name="Hansen M."/>
            <person name="Howarth C."/>
            <person name="Imamovic A."/>
            <person name="Ireland A."/>
            <person name="Larimer J."/>
            <person name="McCowan C."/>
            <person name="Murphy C."/>
            <person name="Pearson M."/>
            <person name="Poon T.W."/>
            <person name="Priest M."/>
            <person name="Roberts A."/>
            <person name="Saif S."/>
            <person name="Shea T."/>
            <person name="Sisk P."/>
            <person name="Sykes S."/>
            <person name="Wortman J."/>
            <person name="Nusbaum C."/>
            <person name="Birren B."/>
        </authorList>
    </citation>
    <scope>NUCLEOTIDE SEQUENCE [LARGE SCALE GENOMIC DNA]</scope>
    <source>
        <strain evidence="5">maculatus3</strain>
    </source>
</reference>
<evidence type="ECO:0000256" key="2">
    <source>
        <dbReference type="SAM" id="MobiDB-lite"/>
    </source>
</evidence>
<organism evidence="4 5">
    <name type="scientific">Anopheles maculatus</name>
    <dbReference type="NCBI Taxonomy" id="74869"/>
    <lineage>
        <taxon>Eukaryota</taxon>
        <taxon>Metazoa</taxon>
        <taxon>Ecdysozoa</taxon>
        <taxon>Arthropoda</taxon>
        <taxon>Hexapoda</taxon>
        <taxon>Insecta</taxon>
        <taxon>Pterygota</taxon>
        <taxon>Neoptera</taxon>
        <taxon>Endopterygota</taxon>
        <taxon>Diptera</taxon>
        <taxon>Nematocera</taxon>
        <taxon>Culicoidea</taxon>
        <taxon>Culicidae</taxon>
        <taxon>Anophelinae</taxon>
        <taxon>Anopheles</taxon>
        <taxon>Anopheles maculatus group</taxon>
    </lineage>
</organism>
<feature type="domain" description="Choline/carnitine acyltransferase" evidence="3">
    <location>
        <begin position="1"/>
        <end position="197"/>
    </location>
</feature>
<protein>
    <recommendedName>
        <fullName evidence="3">Choline/carnitine acyltransferase domain-containing protein</fullName>
    </recommendedName>
</protein>
<dbReference type="PANTHER" id="PTHR22589">
    <property type="entry name" value="CARNITINE O-ACYLTRANSFERASE"/>
    <property type="match status" value="1"/>
</dbReference>
<dbReference type="Pfam" id="PF00755">
    <property type="entry name" value="Carn_acyltransf"/>
    <property type="match status" value="1"/>
</dbReference>
<proteinExistence type="inferred from homology"/>
<evidence type="ECO:0000313" key="4">
    <source>
        <dbReference type="EnsemblMetazoa" id="AMAM010755-PA"/>
    </source>
</evidence>
<name>A0A182SPC3_9DIPT</name>
<dbReference type="GO" id="GO:0006631">
    <property type="term" value="P:fatty acid metabolic process"/>
    <property type="evidence" value="ECO:0007669"/>
    <property type="project" value="TreeGrafter"/>
</dbReference>